<comment type="caution">
    <text evidence="10">The sequence shown here is derived from an EMBL/GenBank/DDBJ whole genome shotgun (WGS) entry which is preliminary data.</text>
</comment>
<feature type="transmembrane region" description="Helical" evidence="7">
    <location>
        <begin position="21"/>
        <end position="42"/>
    </location>
</feature>
<feature type="transmembrane region" description="Helical" evidence="7">
    <location>
        <begin position="283"/>
        <end position="302"/>
    </location>
</feature>
<evidence type="ECO:0000256" key="1">
    <source>
        <dbReference type="ARBA" id="ARBA00004651"/>
    </source>
</evidence>
<feature type="transmembrane region" description="Helical" evidence="7">
    <location>
        <begin position="382"/>
        <end position="401"/>
    </location>
</feature>
<keyword evidence="5 7" id="KW-1133">Transmembrane helix</keyword>
<dbReference type="InterPro" id="IPR025857">
    <property type="entry name" value="MacB_PCD"/>
</dbReference>
<feature type="domain" description="ABC3 transporter permease C-terminal" evidence="8">
    <location>
        <begin position="285"/>
        <end position="409"/>
    </location>
</feature>
<dbReference type="AlphaFoldDB" id="A0A832A4S0"/>
<evidence type="ECO:0000259" key="9">
    <source>
        <dbReference type="Pfam" id="PF12704"/>
    </source>
</evidence>
<evidence type="ECO:0000256" key="6">
    <source>
        <dbReference type="ARBA" id="ARBA00023136"/>
    </source>
</evidence>
<organism evidence="10">
    <name type="scientific">Desulfacinum infernum</name>
    <dbReference type="NCBI Taxonomy" id="35837"/>
    <lineage>
        <taxon>Bacteria</taxon>
        <taxon>Pseudomonadati</taxon>
        <taxon>Thermodesulfobacteriota</taxon>
        <taxon>Syntrophobacteria</taxon>
        <taxon>Syntrophobacterales</taxon>
        <taxon>Syntrophobacteraceae</taxon>
        <taxon>Desulfacinum</taxon>
    </lineage>
</organism>
<dbReference type="PANTHER" id="PTHR30489:SF0">
    <property type="entry name" value="LIPOPROTEIN-RELEASING SYSTEM TRANSMEMBRANE PROTEIN LOLE"/>
    <property type="match status" value="1"/>
</dbReference>
<dbReference type="PANTHER" id="PTHR30489">
    <property type="entry name" value="LIPOPROTEIN-RELEASING SYSTEM TRANSMEMBRANE PROTEIN LOLE"/>
    <property type="match status" value="1"/>
</dbReference>
<dbReference type="GO" id="GO:0098797">
    <property type="term" value="C:plasma membrane protein complex"/>
    <property type="evidence" value="ECO:0007669"/>
    <property type="project" value="TreeGrafter"/>
</dbReference>
<comment type="similarity">
    <text evidence="2">Belongs to the ABC-4 integral membrane protein family. LolC/E subfamily.</text>
</comment>
<evidence type="ECO:0000256" key="5">
    <source>
        <dbReference type="ARBA" id="ARBA00022989"/>
    </source>
</evidence>
<dbReference type="Pfam" id="PF02687">
    <property type="entry name" value="FtsX"/>
    <property type="match status" value="1"/>
</dbReference>
<reference evidence="10" key="1">
    <citation type="journal article" date="2020" name="mSystems">
        <title>Genome- and Community-Level Interaction Insights into Carbon Utilization and Element Cycling Functions of Hydrothermarchaeota in Hydrothermal Sediment.</title>
        <authorList>
            <person name="Zhou Z."/>
            <person name="Liu Y."/>
            <person name="Xu W."/>
            <person name="Pan J."/>
            <person name="Luo Z.H."/>
            <person name="Li M."/>
        </authorList>
    </citation>
    <scope>NUCLEOTIDE SEQUENCE [LARGE SCALE GENOMIC DNA]</scope>
    <source>
        <strain evidence="10">SpSt-456</strain>
    </source>
</reference>
<gene>
    <name evidence="10" type="ORF">ENS06_14895</name>
</gene>
<keyword evidence="6 7" id="KW-0472">Membrane</keyword>
<comment type="subcellular location">
    <subcellularLocation>
        <location evidence="1">Cell membrane</location>
        <topology evidence="1">Multi-pass membrane protein</topology>
    </subcellularLocation>
</comment>
<evidence type="ECO:0000313" key="10">
    <source>
        <dbReference type="EMBL" id="HFK98598.1"/>
    </source>
</evidence>
<dbReference type="GO" id="GO:0044874">
    <property type="term" value="P:lipoprotein localization to outer membrane"/>
    <property type="evidence" value="ECO:0007669"/>
    <property type="project" value="TreeGrafter"/>
</dbReference>
<feature type="transmembrane region" description="Helical" evidence="7">
    <location>
        <begin position="329"/>
        <end position="362"/>
    </location>
</feature>
<dbReference type="InterPro" id="IPR003838">
    <property type="entry name" value="ABC3_permease_C"/>
</dbReference>
<evidence type="ECO:0000256" key="2">
    <source>
        <dbReference type="ARBA" id="ARBA00005236"/>
    </source>
</evidence>
<dbReference type="Pfam" id="PF12704">
    <property type="entry name" value="MacB_PCD"/>
    <property type="match status" value="1"/>
</dbReference>
<keyword evidence="4 7" id="KW-0812">Transmembrane</keyword>
<evidence type="ECO:0000256" key="4">
    <source>
        <dbReference type="ARBA" id="ARBA00022692"/>
    </source>
</evidence>
<dbReference type="PROSITE" id="PS51257">
    <property type="entry name" value="PROKAR_LIPOPROTEIN"/>
    <property type="match status" value="1"/>
</dbReference>
<evidence type="ECO:0000256" key="7">
    <source>
        <dbReference type="SAM" id="Phobius"/>
    </source>
</evidence>
<protein>
    <submittedName>
        <fullName evidence="10">ABC transporter permease</fullName>
    </submittedName>
</protein>
<evidence type="ECO:0000259" key="8">
    <source>
        <dbReference type="Pfam" id="PF02687"/>
    </source>
</evidence>
<name>A0A832A4S0_9BACT</name>
<accession>A0A832A4S0</accession>
<proteinExistence type="inferred from homology"/>
<feature type="domain" description="MacB-like periplasmic core" evidence="9">
    <location>
        <begin position="21"/>
        <end position="251"/>
    </location>
</feature>
<evidence type="ECO:0000256" key="3">
    <source>
        <dbReference type="ARBA" id="ARBA00022475"/>
    </source>
</evidence>
<keyword evidence="3" id="KW-1003">Cell membrane</keyword>
<dbReference type="EMBL" id="DSTK01000041">
    <property type="protein sequence ID" value="HFK98598.1"/>
    <property type="molecule type" value="Genomic_DNA"/>
</dbReference>
<dbReference type="InterPro" id="IPR051447">
    <property type="entry name" value="Lipoprotein-release_system"/>
</dbReference>
<sequence>MKMTIFASLAFRNLLRNRTRTLITLSAISFGCIGLILVGGFFEDTFLRLREGQIHSVYGHLQVHKQGFSTRGKTSPFEFLLEKPQDIAAFIKDDPNVALVTPRIGFSALLSTGETTYGVFAQGVDPKGEDQLATLDGVRHAEKGIAVFEGQDLEAENSYDIVVGKGLADTLNLKPSDRVTLLVTTVAGGLNALDLTVQGIFFSASEEFDDRGIRIPIRTAQSLLRTDKVQTLVVCLRKTEDTDRVLNSLRDRLTAQGFEVELIPWYEMADFYRRVVQLYRRQFHVLIIIVSGIVILSIFNSMNMAITERTREIGTIMALGYRRSEIQQLFVAEGFFLGLIGGLLGLLGGILSGSIISALGIPMPPPPGGTAAWTAAIEIKPYLLWTALIVSLISSIISSFYPARKAAHLVVAEALRHV</sequence>